<dbReference type="Pfam" id="PF02518">
    <property type="entry name" value="HATPase_c"/>
    <property type="match status" value="1"/>
</dbReference>
<keyword evidence="5" id="KW-0597">Phosphoprotein</keyword>
<comment type="catalytic activity">
    <reaction evidence="1">
        <text>ATP + protein L-histidine = ADP + protein N-phospho-L-histidine.</text>
        <dbReference type="EC" id="2.7.13.3"/>
    </reaction>
</comment>
<dbReference type="InterPro" id="IPR050640">
    <property type="entry name" value="Bact_2-comp_sensor_kinase"/>
</dbReference>
<evidence type="ECO:0000256" key="11">
    <source>
        <dbReference type="ARBA" id="ARBA00022989"/>
    </source>
</evidence>
<dbReference type="GO" id="GO:0005886">
    <property type="term" value="C:plasma membrane"/>
    <property type="evidence" value="ECO:0007669"/>
    <property type="project" value="UniProtKB-SubCell"/>
</dbReference>
<evidence type="ECO:0000256" key="14">
    <source>
        <dbReference type="SAM" id="Phobius"/>
    </source>
</evidence>
<dbReference type="InterPro" id="IPR003594">
    <property type="entry name" value="HATPase_dom"/>
</dbReference>
<accession>A0A374NY76</accession>
<dbReference type="PROSITE" id="PS50109">
    <property type="entry name" value="HIS_KIN"/>
    <property type="match status" value="1"/>
</dbReference>
<keyword evidence="7 14" id="KW-0812">Transmembrane</keyword>
<dbReference type="PANTHER" id="PTHR34220:SF11">
    <property type="entry name" value="SENSOR PROTEIN KINASE HPTS"/>
    <property type="match status" value="1"/>
</dbReference>
<evidence type="ECO:0000259" key="16">
    <source>
        <dbReference type="PROSITE" id="PS50885"/>
    </source>
</evidence>
<evidence type="ECO:0000256" key="4">
    <source>
        <dbReference type="ARBA" id="ARBA00022475"/>
    </source>
</evidence>
<dbReference type="InterPro" id="IPR003660">
    <property type="entry name" value="HAMP_dom"/>
</dbReference>
<feature type="domain" description="Histidine kinase" evidence="15">
    <location>
        <begin position="478"/>
        <end position="593"/>
    </location>
</feature>
<keyword evidence="6" id="KW-0808">Transferase</keyword>
<evidence type="ECO:0000256" key="3">
    <source>
        <dbReference type="ARBA" id="ARBA00012438"/>
    </source>
</evidence>
<dbReference type="EC" id="2.7.13.3" evidence="3"/>
<evidence type="ECO:0000256" key="5">
    <source>
        <dbReference type="ARBA" id="ARBA00022553"/>
    </source>
</evidence>
<dbReference type="AlphaFoldDB" id="A0A374NY76"/>
<dbReference type="Pfam" id="PF00672">
    <property type="entry name" value="HAMP"/>
    <property type="match status" value="1"/>
</dbReference>
<keyword evidence="12" id="KW-0902">Two-component regulatory system</keyword>
<evidence type="ECO:0000256" key="12">
    <source>
        <dbReference type="ARBA" id="ARBA00023012"/>
    </source>
</evidence>
<dbReference type="PANTHER" id="PTHR34220">
    <property type="entry name" value="SENSOR HISTIDINE KINASE YPDA"/>
    <property type="match status" value="1"/>
</dbReference>
<evidence type="ECO:0000256" key="10">
    <source>
        <dbReference type="ARBA" id="ARBA00022840"/>
    </source>
</evidence>
<keyword evidence="4" id="KW-1003">Cell membrane</keyword>
<dbReference type="SMART" id="SM00304">
    <property type="entry name" value="HAMP"/>
    <property type="match status" value="1"/>
</dbReference>
<name>A0A374NY76_9FIRM</name>
<keyword evidence="9 17" id="KW-0418">Kinase</keyword>
<comment type="caution">
    <text evidence="17">The sequence shown here is derived from an EMBL/GenBank/DDBJ whole genome shotgun (WGS) entry which is preliminary data.</text>
</comment>
<sequence>MRRIWSNMRIHNKLMISFLSVCLVPLILVSSLLYRFSARSLDASAMEFASVFNSQISSSLNQFIKEYDRVTKSALVSSKVIESLRDGGGSILERVDRQIYLRNVMMQMVTLKPEIGEVMLLTWENELYQLSTQSVMIDQAELERQNWFQEMQRAKSVLYVTEAHDSAYYDRMQDRIAVTVSRKIYDYAGKYIGVLMLDIDPSRLIELNDDFLVARSHYNIRINVTNVENRILYDSDVSSGLKSWQDVLGTSFSLDKNDSKDYLMMSSETEGGELRVNTIIPRSRLLMSTNRILHVTILATLLCSLLIQIVSWLLSRALTVPIKRLSQGMKQVEKENYKCLLPGEGKDELGMLTRSYNQMVQRIRTLIEDVYLAKIKEKEAKYLALQTQINPHMLYNTLESIRMKALLQGADETADMIKILSKMFRMTLDGSREMSTIGTEIEYAENYIRLQNLRFKNHFLLDCRIEAGLAEHPVIPLLIQPILENSMKHGDKDRSRCLHMSIEVTADSDEIRILIMDDGCGMPENQVKRLNEKLSFQDIKTVTDEPKAEKDKSIGLLNIAERIYLHYNGRGRIRVDSGEGKGMSVEMGIPWKEEGDVPHTGS</sequence>
<reference evidence="17 18" key="1">
    <citation type="submission" date="2018-08" db="EMBL/GenBank/DDBJ databases">
        <title>A genome reference for cultivated species of the human gut microbiota.</title>
        <authorList>
            <person name="Zou Y."/>
            <person name="Xue W."/>
            <person name="Luo G."/>
        </authorList>
    </citation>
    <scope>NUCLEOTIDE SEQUENCE [LARGE SCALE GENOMIC DNA]</scope>
    <source>
        <strain evidence="17 18">TM09-12</strain>
    </source>
</reference>
<dbReference type="InterPro" id="IPR010559">
    <property type="entry name" value="Sig_transdc_His_kin_internal"/>
</dbReference>
<evidence type="ECO:0000256" key="1">
    <source>
        <dbReference type="ARBA" id="ARBA00000085"/>
    </source>
</evidence>
<dbReference type="CDD" id="cd06225">
    <property type="entry name" value="HAMP"/>
    <property type="match status" value="1"/>
</dbReference>
<evidence type="ECO:0000256" key="2">
    <source>
        <dbReference type="ARBA" id="ARBA00004651"/>
    </source>
</evidence>
<dbReference type="PROSITE" id="PS50885">
    <property type="entry name" value="HAMP"/>
    <property type="match status" value="1"/>
</dbReference>
<comment type="subcellular location">
    <subcellularLocation>
        <location evidence="2">Cell membrane</location>
        <topology evidence="2">Multi-pass membrane protein</topology>
    </subcellularLocation>
</comment>
<dbReference type="GO" id="GO:0000155">
    <property type="term" value="F:phosphorelay sensor kinase activity"/>
    <property type="evidence" value="ECO:0007669"/>
    <property type="project" value="InterPro"/>
</dbReference>
<keyword evidence="11 14" id="KW-1133">Transmembrane helix</keyword>
<gene>
    <name evidence="17" type="ORF">DXD79_29405</name>
</gene>
<dbReference type="Gene3D" id="3.30.450.20">
    <property type="entry name" value="PAS domain"/>
    <property type="match status" value="1"/>
</dbReference>
<dbReference type="Gene3D" id="3.30.565.10">
    <property type="entry name" value="Histidine kinase-like ATPase, C-terminal domain"/>
    <property type="match status" value="1"/>
</dbReference>
<evidence type="ECO:0000256" key="13">
    <source>
        <dbReference type="ARBA" id="ARBA00023136"/>
    </source>
</evidence>
<dbReference type="GO" id="GO:0005524">
    <property type="term" value="F:ATP binding"/>
    <property type="evidence" value="ECO:0007669"/>
    <property type="project" value="UniProtKB-KW"/>
</dbReference>
<dbReference type="Pfam" id="PF06580">
    <property type="entry name" value="His_kinase"/>
    <property type="match status" value="1"/>
</dbReference>
<dbReference type="CDD" id="cd18773">
    <property type="entry name" value="PDC1_HK_sensor"/>
    <property type="match status" value="1"/>
</dbReference>
<keyword evidence="10" id="KW-0067">ATP-binding</keyword>
<dbReference type="EMBL" id="QSON01000023">
    <property type="protein sequence ID" value="RGI96522.1"/>
    <property type="molecule type" value="Genomic_DNA"/>
</dbReference>
<feature type="domain" description="HAMP" evidence="16">
    <location>
        <begin position="316"/>
        <end position="368"/>
    </location>
</feature>
<protein>
    <recommendedName>
        <fullName evidence="3">histidine kinase</fullName>
        <ecNumber evidence="3">2.7.13.3</ecNumber>
    </recommendedName>
</protein>
<dbReference type="RefSeq" id="WP_002600748.1">
    <property type="nucleotide sequence ID" value="NZ_QSON01000023.1"/>
</dbReference>
<dbReference type="SUPFAM" id="SSF158472">
    <property type="entry name" value="HAMP domain-like"/>
    <property type="match status" value="1"/>
</dbReference>
<feature type="transmembrane region" description="Helical" evidence="14">
    <location>
        <begin position="292"/>
        <end position="314"/>
    </location>
</feature>
<keyword evidence="8" id="KW-0547">Nucleotide-binding</keyword>
<evidence type="ECO:0000256" key="8">
    <source>
        <dbReference type="ARBA" id="ARBA00022741"/>
    </source>
</evidence>
<dbReference type="Proteomes" id="UP000263014">
    <property type="component" value="Unassembled WGS sequence"/>
</dbReference>
<evidence type="ECO:0000259" key="15">
    <source>
        <dbReference type="PROSITE" id="PS50109"/>
    </source>
</evidence>
<evidence type="ECO:0000313" key="17">
    <source>
        <dbReference type="EMBL" id="RGI96522.1"/>
    </source>
</evidence>
<evidence type="ECO:0000256" key="9">
    <source>
        <dbReference type="ARBA" id="ARBA00022777"/>
    </source>
</evidence>
<evidence type="ECO:0000256" key="6">
    <source>
        <dbReference type="ARBA" id="ARBA00022679"/>
    </source>
</evidence>
<evidence type="ECO:0000313" key="18">
    <source>
        <dbReference type="Proteomes" id="UP000263014"/>
    </source>
</evidence>
<evidence type="ECO:0000256" key="7">
    <source>
        <dbReference type="ARBA" id="ARBA00022692"/>
    </source>
</evidence>
<dbReference type="Gene3D" id="6.10.340.10">
    <property type="match status" value="1"/>
</dbReference>
<proteinExistence type="predicted"/>
<dbReference type="SUPFAM" id="SSF55874">
    <property type="entry name" value="ATPase domain of HSP90 chaperone/DNA topoisomerase II/histidine kinase"/>
    <property type="match status" value="1"/>
</dbReference>
<organism evidence="17 18">
    <name type="scientific">Hungatella hathewayi</name>
    <dbReference type="NCBI Taxonomy" id="154046"/>
    <lineage>
        <taxon>Bacteria</taxon>
        <taxon>Bacillati</taxon>
        <taxon>Bacillota</taxon>
        <taxon>Clostridia</taxon>
        <taxon>Lachnospirales</taxon>
        <taxon>Lachnospiraceae</taxon>
        <taxon>Hungatella</taxon>
    </lineage>
</organism>
<dbReference type="InterPro" id="IPR036890">
    <property type="entry name" value="HATPase_C_sf"/>
</dbReference>
<dbReference type="InterPro" id="IPR005467">
    <property type="entry name" value="His_kinase_dom"/>
</dbReference>
<keyword evidence="13 14" id="KW-0472">Membrane</keyword>